<dbReference type="PANTHER" id="PTHR48079">
    <property type="entry name" value="PROTEIN YEEZ"/>
    <property type="match status" value="1"/>
</dbReference>
<dbReference type="InterPro" id="IPR051783">
    <property type="entry name" value="NAD(P)-dependent_oxidoreduct"/>
</dbReference>
<dbReference type="AlphaFoldDB" id="A0AAJ0DBT3"/>
<protein>
    <recommendedName>
        <fullName evidence="1">NAD(P)-binding domain-containing protein</fullName>
    </recommendedName>
</protein>
<organism evidence="2 3">
    <name type="scientific">Extremus antarcticus</name>
    <dbReference type="NCBI Taxonomy" id="702011"/>
    <lineage>
        <taxon>Eukaryota</taxon>
        <taxon>Fungi</taxon>
        <taxon>Dikarya</taxon>
        <taxon>Ascomycota</taxon>
        <taxon>Pezizomycotina</taxon>
        <taxon>Dothideomycetes</taxon>
        <taxon>Dothideomycetidae</taxon>
        <taxon>Mycosphaerellales</taxon>
        <taxon>Extremaceae</taxon>
        <taxon>Extremus</taxon>
    </lineage>
</organism>
<dbReference type="Pfam" id="PF13460">
    <property type="entry name" value="NAD_binding_10"/>
    <property type="match status" value="1"/>
</dbReference>
<proteinExistence type="predicted"/>
<dbReference type="Proteomes" id="UP001271007">
    <property type="component" value="Unassembled WGS sequence"/>
</dbReference>
<accession>A0AAJ0DBT3</accession>
<dbReference type="GO" id="GO:0004029">
    <property type="term" value="F:aldehyde dehydrogenase (NAD+) activity"/>
    <property type="evidence" value="ECO:0007669"/>
    <property type="project" value="TreeGrafter"/>
</dbReference>
<feature type="domain" description="NAD(P)-binding" evidence="1">
    <location>
        <begin position="14"/>
        <end position="124"/>
    </location>
</feature>
<dbReference type="InterPro" id="IPR016040">
    <property type="entry name" value="NAD(P)-bd_dom"/>
</dbReference>
<name>A0AAJ0DBT3_9PEZI</name>
<reference evidence="2" key="1">
    <citation type="submission" date="2023-04" db="EMBL/GenBank/DDBJ databases">
        <title>Black Yeasts Isolated from many extreme environments.</title>
        <authorList>
            <person name="Coleine C."/>
            <person name="Stajich J.E."/>
            <person name="Selbmann L."/>
        </authorList>
    </citation>
    <scope>NUCLEOTIDE SEQUENCE</scope>
    <source>
        <strain evidence="2">CCFEE 5312</strain>
    </source>
</reference>
<sequence length="346" mass="37969">MSTTGKSVFLIGPGYIGLEIIDRLLENGYNVSAMTRREDAAKGLQQSGVKPVMGSLGDSDIITRNTAANDITIHCATADDFPSVEAVIAGVDQRASEGKHTVYIHTSGTSFLSDESNGEYKSDMVFSDNHPEDMDARPDSSSHRGIDLTVIRARNRLGTKAKIFLMLPPLIYGANKHNLLSIQIITMARFAIKHKYAGYAGGGKSVWKPIHVADLSRGYLTMLQWLEQSPPETALEHPYFFCENGTEIAWGEAASIIGDELKAAGVISDSTPRQIPENQYDDLFGMYTNVVIAQNSRCKADRLRDLGWQPKHFSVRDAFKHEELPILLKDKSEFKGYAKPAASGSG</sequence>
<dbReference type="Gene3D" id="3.40.50.720">
    <property type="entry name" value="NAD(P)-binding Rossmann-like Domain"/>
    <property type="match status" value="1"/>
</dbReference>
<dbReference type="SUPFAM" id="SSF51735">
    <property type="entry name" value="NAD(P)-binding Rossmann-fold domains"/>
    <property type="match status" value="1"/>
</dbReference>
<dbReference type="EMBL" id="JAWDJX010000029">
    <property type="protein sequence ID" value="KAK3050875.1"/>
    <property type="molecule type" value="Genomic_DNA"/>
</dbReference>
<keyword evidence="3" id="KW-1185">Reference proteome</keyword>
<gene>
    <name evidence="2" type="ORF">LTR09_007953</name>
</gene>
<dbReference type="GO" id="GO:0005737">
    <property type="term" value="C:cytoplasm"/>
    <property type="evidence" value="ECO:0007669"/>
    <property type="project" value="TreeGrafter"/>
</dbReference>
<comment type="caution">
    <text evidence="2">The sequence shown here is derived from an EMBL/GenBank/DDBJ whole genome shotgun (WGS) entry which is preliminary data.</text>
</comment>
<evidence type="ECO:0000313" key="2">
    <source>
        <dbReference type="EMBL" id="KAK3050875.1"/>
    </source>
</evidence>
<dbReference type="PANTHER" id="PTHR48079:SF6">
    <property type="entry name" value="NAD(P)-BINDING DOMAIN-CONTAINING PROTEIN-RELATED"/>
    <property type="match status" value="1"/>
</dbReference>
<evidence type="ECO:0000313" key="3">
    <source>
        <dbReference type="Proteomes" id="UP001271007"/>
    </source>
</evidence>
<evidence type="ECO:0000259" key="1">
    <source>
        <dbReference type="Pfam" id="PF13460"/>
    </source>
</evidence>
<dbReference type="InterPro" id="IPR036291">
    <property type="entry name" value="NAD(P)-bd_dom_sf"/>
</dbReference>